<proteinExistence type="inferred from homology"/>
<keyword evidence="3 8" id="KW-1134">Transmembrane beta strand</keyword>
<evidence type="ECO:0000313" key="14">
    <source>
        <dbReference type="EMBL" id="BBF71792.1"/>
    </source>
</evidence>
<evidence type="ECO:0000313" key="15">
    <source>
        <dbReference type="Proteomes" id="UP001059971"/>
    </source>
</evidence>
<evidence type="ECO:0000256" key="10">
    <source>
        <dbReference type="SAM" id="MobiDB-lite"/>
    </source>
</evidence>
<evidence type="ECO:0000256" key="3">
    <source>
        <dbReference type="ARBA" id="ARBA00022452"/>
    </source>
</evidence>
<sequence length="914" mass="100171">MTKVGKVRLASMVAASGLALTIGSAACAQDAAAPQGSDPATSEDIIVTGIRASQKASIDIKRDSIGVVDSIVAEDLGKLPDQNVAESLQRVAGVTIERNRGEGRYITVRGFGPKFNAVTVNGRTLATDNNGREFSFDVLPSEIIAGADVFKSPQANLNGSSIGATVDVHTLRPIDQKEQFAFSGSAGQMWAELADKFNPEVSGVASWRNADRTIGLSLSGVYTKRQTRNDEFTIGAGHVRRSSGDSYYRANGVNGGRIGPDVAPFSNVSMPSNLSPFFFERGLERYGFSGSLQVRPTDTLTVTLDGLYSKAKFTEQQTGLAYDFSGGTLVEQVVEDGEAVYQRYQGGFVDQILQYDQRNVTTDQFGVNVEWKPADNFKLKLDASRSKAERRGKENNLFTTIRRKNIDLWYDRRGDSPIYDYGFTSPNYPNAATNPQGITAHYYIWGGGTDVDDKISEYRADTEWKATSNLTLFTGGMIANRKKRLTSDEMPFGEQCAYCGSDRLLPTSLFSSTNRNFFQGTGPDNIIRDWVIYSPQQLVGVIDQFATEDGKTFNPATFSPSASSVIDEKVKIGYVMANFETMLGAMPLTINAGLRYENTDYTSSGASRTILSAKPRLDANGNPTGQNDIVVSGVVPISFRGKYDDWLPSLNIKLEAADDLILRLSASKVMTRPTLTDLSPRQSIQTNPGNETISRGNPDLQPFRAKQIEAGVEWYFADSSLLSFAAFYKKIDSFVALFTTPQKVDQVTFQVTVPGNGKGATVKGFEVGYRQAFTSLPAPFDGLGVQTSFNYTQSNANYTNAVANVSYGLEGLSKYSYSLVGFYEKYGVQARVAYTWRDKFLQVAVGRNGEPEYFDAYGQLDAGLSYEVTPNFTVFADALNLNDAKEFIYSVSADRTKEYRKTGRRLSAGVRVRF</sequence>
<feature type="compositionally biased region" description="Polar residues" evidence="10">
    <location>
        <begin position="679"/>
        <end position="695"/>
    </location>
</feature>
<dbReference type="PANTHER" id="PTHR40980:SF3">
    <property type="entry name" value="TONB-DEPENDENT RECEPTOR-LIKE BETA-BARREL DOMAIN-CONTAINING PROTEIN"/>
    <property type="match status" value="1"/>
</dbReference>
<dbReference type="InterPro" id="IPR010104">
    <property type="entry name" value="TonB_rcpt_bac"/>
</dbReference>
<dbReference type="Pfam" id="PF07715">
    <property type="entry name" value="Plug"/>
    <property type="match status" value="1"/>
</dbReference>
<dbReference type="EMBL" id="AP018818">
    <property type="protein sequence ID" value="BBF71792.1"/>
    <property type="molecule type" value="Genomic_DNA"/>
</dbReference>
<evidence type="ECO:0000256" key="7">
    <source>
        <dbReference type="ARBA" id="ARBA00023237"/>
    </source>
</evidence>
<dbReference type="Proteomes" id="UP001059971">
    <property type="component" value="Chromosome 2"/>
</dbReference>
<dbReference type="Gene3D" id="2.170.130.10">
    <property type="entry name" value="TonB-dependent receptor, plug domain"/>
    <property type="match status" value="1"/>
</dbReference>
<organism evidence="14 15">
    <name type="scientific">Sphingomonas bisphenolicum</name>
    <dbReference type="NCBI Taxonomy" id="296544"/>
    <lineage>
        <taxon>Bacteria</taxon>
        <taxon>Pseudomonadati</taxon>
        <taxon>Pseudomonadota</taxon>
        <taxon>Alphaproteobacteria</taxon>
        <taxon>Sphingomonadales</taxon>
        <taxon>Sphingomonadaceae</taxon>
        <taxon>Sphingomonas</taxon>
    </lineage>
</organism>
<keyword evidence="11" id="KW-0732">Signal</keyword>
<evidence type="ECO:0000256" key="6">
    <source>
        <dbReference type="ARBA" id="ARBA00023136"/>
    </source>
</evidence>
<feature type="chain" id="PRO_5045979716" evidence="11">
    <location>
        <begin position="29"/>
        <end position="914"/>
    </location>
</feature>
<dbReference type="SUPFAM" id="SSF56935">
    <property type="entry name" value="Porins"/>
    <property type="match status" value="1"/>
</dbReference>
<dbReference type="CDD" id="cd01347">
    <property type="entry name" value="ligand_gated_channel"/>
    <property type="match status" value="1"/>
</dbReference>
<protein>
    <submittedName>
        <fullName evidence="14">TonB-dependent receptor</fullName>
    </submittedName>
</protein>
<keyword evidence="6 8" id="KW-0472">Membrane</keyword>
<dbReference type="InterPro" id="IPR000531">
    <property type="entry name" value="Beta-barrel_TonB"/>
</dbReference>
<evidence type="ECO:0000256" key="2">
    <source>
        <dbReference type="ARBA" id="ARBA00022448"/>
    </source>
</evidence>
<keyword evidence="15" id="KW-1185">Reference proteome</keyword>
<comment type="similarity">
    <text evidence="8 9">Belongs to the TonB-dependent receptor family.</text>
</comment>
<reference evidence="14" key="1">
    <citation type="submission" date="2018-07" db="EMBL/GenBank/DDBJ databases">
        <title>Complete genome sequence of Sphingomonas bisphenolicum strain AO1, a bisphenol A degradative bacterium isolated from Japanese farm field.</title>
        <authorList>
            <person name="Murakami M."/>
            <person name="Koh M."/>
            <person name="Koba S."/>
            <person name="Matsumura Y."/>
        </authorList>
    </citation>
    <scope>NUCLEOTIDE SEQUENCE</scope>
    <source>
        <strain evidence="14">AO1</strain>
    </source>
</reference>
<keyword evidence="7 8" id="KW-0998">Cell outer membrane</keyword>
<evidence type="ECO:0000259" key="12">
    <source>
        <dbReference type="Pfam" id="PF00593"/>
    </source>
</evidence>
<feature type="domain" description="TonB-dependent receptor-like beta-barrel" evidence="12">
    <location>
        <begin position="409"/>
        <end position="881"/>
    </location>
</feature>
<comment type="subcellular location">
    <subcellularLocation>
        <location evidence="1 8">Cell outer membrane</location>
        <topology evidence="1 8">Multi-pass membrane protein</topology>
    </subcellularLocation>
</comment>
<evidence type="ECO:0000256" key="1">
    <source>
        <dbReference type="ARBA" id="ARBA00004571"/>
    </source>
</evidence>
<keyword evidence="5 9" id="KW-0798">TonB box</keyword>
<keyword evidence="2 8" id="KW-0813">Transport</keyword>
<dbReference type="PROSITE" id="PS52016">
    <property type="entry name" value="TONB_DEPENDENT_REC_3"/>
    <property type="match status" value="1"/>
</dbReference>
<evidence type="ECO:0000256" key="4">
    <source>
        <dbReference type="ARBA" id="ARBA00022692"/>
    </source>
</evidence>
<evidence type="ECO:0000256" key="5">
    <source>
        <dbReference type="ARBA" id="ARBA00023077"/>
    </source>
</evidence>
<feature type="region of interest" description="Disordered" evidence="10">
    <location>
        <begin position="679"/>
        <end position="699"/>
    </location>
</feature>
<dbReference type="PANTHER" id="PTHR40980">
    <property type="entry name" value="PLUG DOMAIN-CONTAINING PROTEIN"/>
    <property type="match status" value="1"/>
</dbReference>
<dbReference type="NCBIfam" id="TIGR01782">
    <property type="entry name" value="TonB-Xanth-Caul"/>
    <property type="match status" value="1"/>
</dbReference>
<keyword evidence="14" id="KW-0675">Receptor</keyword>
<evidence type="ECO:0000256" key="9">
    <source>
        <dbReference type="RuleBase" id="RU003357"/>
    </source>
</evidence>
<feature type="domain" description="TonB-dependent receptor plug" evidence="13">
    <location>
        <begin position="61"/>
        <end position="161"/>
    </location>
</feature>
<name>A0ABM7G3F4_9SPHN</name>
<dbReference type="Gene3D" id="2.40.170.20">
    <property type="entry name" value="TonB-dependent receptor, beta-barrel domain"/>
    <property type="match status" value="1"/>
</dbReference>
<evidence type="ECO:0000256" key="8">
    <source>
        <dbReference type="PROSITE-ProRule" id="PRU01360"/>
    </source>
</evidence>
<evidence type="ECO:0000259" key="13">
    <source>
        <dbReference type="Pfam" id="PF07715"/>
    </source>
</evidence>
<dbReference type="RefSeq" id="WP_261937406.1">
    <property type="nucleotide sequence ID" value="NZ_AP018818.1"/>
</dbReference>
<accession>A0ABM7G3F4</accession>
<gene>
    <name evidence="14" type="primary">iroN</name>
    <name evidence="14" type="ORF">SBA_ch2_3250</name>
</gene>
<dbReference type="InterPro" id="IPR012910">
    <property type="entry name" value="Plug_dom"/>
</dbReference>
<keyword evidence="4 8" id="KW-0812">Transmembrane</keyword>
<evidence type="ECO:0000256" key="11">
    <source>
        <dbReference type="SAM" id="SignalP"/>
    </source>
</evidence>
<feature type="signal peptide" evidence="11">
    <location>
        <begin position="1"/>
        <end position="28"/>
    </location>
</feature>
<dbReference type="InterPro" id="IPR039426">
    <property type="entry name" value="TonB-dep_rcpt-like"/>
</dbReference>
<dbReference type="PROSITE" id="PS51257">
    <property type="entry name" value="PROKAR_LIPOPROTEIN"/>
    <property type="match status" value="1"/>
</dbReference>
<dbReference type="InterPro" id="IPR036942">
    <property type="entry name" value="Beta-barrel_TonB_sf"/>
</dbReference>
<dbReference type="InterPro" id="IPR037066">
    <property type="entry name" value="Plug_dom_sf"/>
</dbReference>
<dbReference type="Pfam" id="PF00593">
    <property type="entry name" value="TonB_dep_Rec_b-barrel"/>
    <property type="match status" value="1"/>
</dbReference>